<gene>
    <name evidence="1" type="ORF">PYX00_000881</name>
</gene>
<accession>A0AAW2IAV7</accession>
<dbReference type="AlphaFoldDB" id="A0AAW2IAV7"/>
<organism evidence="1">
    <name type="scientific">Menopon gallinae</name>
    <name type="common">poultry shaft louse</name>
    <dbReference type="NCBI Taxonomy" id="328185"/>
    <lineage>
        <taxon>Eukaryota</taxon>
        <taxon>Metazoa</taxon>
        <taxon>Ecdysozoa</taxon>
        <taxon>Arthropoda</taxon>
        <taxon>Hexapoda</taxon>
        <taxon>Insecta</taxon>
        <taxon>Pterygota</taxon>
        <taxon>Neoptera</taxon>
        <taxon>Paraneoptera</taxon>
        <taxon>Psocodea</taxon>
        <taxon>Troctomorpha</taxon>
        <taxon>Phthiraptera</taxon>
        <taxon>Amblycera</taxon>
        <taxon>Menoponidae</taxon>
        <taxon>Menopon</taxon>
    </lineage>
</organism>
<protein>
    <submittedName>
        <fullName evidence="1">Uncharacterized protein</fullName>
    </submittedName>
</protein>
<dbReference type="EMBL" id="JARGDH010000001">
    <property type="protein sequence ID" value="KAL0279287.1"/>
    <property type="molecule type" value="Genomic_DNA"/>
</dbReference>
<name>A0AAW2IAV7_9NEOP</name>
<proteinExistence type="predicted"/>
<sequence>MRFKVERIVYYTSLNESYKTGSVRSISAQEFNSMTDYDFPQESPTAVLDVIVPETDYSPSPFVDTEDRYQNSPRVSPTTKLLFLEVIIRLSILKGVNLRRKFPEFSQDLTRAIPAGDEIS</sequence>
<evidence type="ECO:0000313" key="1">
    <source>
        <dbReference type="EMBL" id="KAL0279287.1"/>
    </source>
</evidence>
<reference evidence="1" key="1">
    <citation type="journal article" date="2024" name="Gigascience">
        <title>Chromosome-level genome of the poultry shaft louse Menopon gallinae provides insight into the host-switching and adaptive evolution of parasitic lice.</title>
        <authorList>
            <person name="Xu Y."/>
            <person name="Ma L."/>
            <person name="Liu S."/>
            <person name="Liang Y."/>
            <person name="Liu Q."/>
            <person name="He Z."/>
            <person name="Tian L."/>
            <person name="Duan Y."/>
            <person name="Cai W."/>
            <person name="Li H."/>
            <person name="Song F."/>
        </authorList>
    </citation>
    <scope>NUCLEOTIDE SEQUENCE</scope>
    <source>
        <strain evidence="1">Cailab_2023a</strain>
    </source>
</reference>
<comment type="caution">
    <text evidence="1">The sequence shown here is derived from an EMBL/GenBank/DDBJ whole genome shotgun (WGS) entry which is preliminary data.</text>
</comment>